<comment type="subcellular location">
    <subcellularLocation>
        <location evidence="1">Membrane</location>
        <topology evidence="1">Single-pass type I membrane protein</topology>
    </subcellularLocation>
</comment>
<keyword evidence="12 21" id="KW-1133">Transmembrane helix</keyword>
<keyword evidence="3" id="KW-0245">EGF-like domain</keyword>
<dbReference type="GO" id="GO:0016020">
    <property type="term" value="C:membrane"/>
    <property type="evidence" value="ECO:0007669"/>
    <property type="project" value="UniProtKB-SubCell"/>
</dbReference>
<keyword evidence="4" id="KW-0597">Phosphoprotein</keyword>
<evidence type="ECO:0000256" key="8">
    <source>
        <dbReference type="ARBA" id="ARBA00022734"/>
    </source>
</evidence>
<feature type="transmembrane region" description="Helical" evidence="21">
    <location>
        <begin position="457"/>
        <end position="478"/>
    </location>
</feature>
<dbReference type="InterPro" id="IPR001480">
    <property type="entry name" value="Bulb-type_lectin_dom"/>
</dbReference>
<dbReference type="EMBL" id="JAMFTS010000002">
    <property type="protein sequence ID" value="KAJ4796914.1"/>
    <property type="molecule type" value="Genomic_DNA"/>
</dbReference>
<comment type="similarity">
    <text evidence="19">Belongs to the protein kinase superfamily. Ser/Thr protein kinase family.</text>
</comment>
<evidence type="ECO:0000256" key="3">
    <source>
        <dbReference type="ARBA" id="ARBA00022536"/>
    </source>
</evidence>
<accession>A0AAV8FYP9</accession>
<dbReference type="GO" id="GO:0030246">
    <property type="term" value="F:carbohydrate binding"/>
    <property type="evidence" value="ECO:0007669"/>
    <property type="project" value="UniProtKB-KW"/>
</dbReference>
<evidence type="ECO:0000256" key="21">
    <source>
        <dbReference type="SAM" id="Phobius"/>
    </source>
</evidence>
<keyword evidence="9 19" id="KW-0547">Nucleotide-binding</keyword>
<evidence type="ECO:0000256" key="19">
    <source>
        <dbReference type="PIRNR" id="PIRNR000641"/>
    </source>
</evidence>
<dbReference type="CDD" id="cd14066">
    <property type="entry name" value="STKc_IRAK"/>
    <property type="match status" value="1"/>
</dbReference>
<evidence type="ECO:0000256" key="13">
    <source>
        <dbReference type="ARBA" id="ARBA00023136"/>
    </source>
</evidence>
<evidence type="ECO:0000256" key="12">
    <source>
        <dbReference type="ARBA" id="ARBA00022989"/>
    </source>
</evidence>
<evidence type="ECO:0000256" key="16">
    <source>
        <dbReference type="ARBA" id="ARBA00023180"/>
    </source>
</evidence>
<dbReference type="Gene3D" id="1.10.510.10">
    <property type="entry name" value="Transferase(Phosphotransferase) domain 1"/>
    <property type="match status" value="1"/>
</dbReference>
<dbReference type="InterPro" id="IPR011009">
    <property type="entry name" value="Kinase-like_dom_sf"/>
</dbReference>
<dbReference type="SUPFAM" id="SSF51110">
    <property type="entry name" value="alpha-D-mannose-specific plant lectins"/>
    <property type="match status" value="1"/>
</dbReference>
<comment type="caution">
    <text evidence="25">The sequence shown here is derived from an EMBL/GenBank/DDBJ whole genome shotgun (WGS) entry which is preliminary data.</text>
</comment>
<evidence type="ECO:0000256" key="15">
    <source>
        <dbReference type="ARBA" id="ARBA00023170"/>
    </source>
</evidence>
<protein>
    <recommendedName>
        <fullName evidence="19">Receptor-like serine/threonine-protein kinase</fullName>
        <ecNumber evidence="19">2.7.11.1</ecNumber>
    </recommendedName>
</protein>
<name>A0AAV8FYP9_9POAL</name>
<dbReference type="FunFam" id="3.30.200.20:FF:000178">
    <property type="entry name" value="serine/threonine-protein kinase PBS1-like"/>
    <property type="match status" value="1"/>
</dbReference>
<dbReference type="InterPro" id="IPR024171">
    <property type="entry name" value="SRK-like_kinase"/>
</dbReference>
<evidence type="ECO:0000256" key="5">
    <source>
        <dbReference type="ARBA" id="ARBA00022679"/>
    </source>
</evidence>
<evidence type="ECO:0000256" key="18">
    <source>
        <dbReference type="ARBA" id="ARBA00048679"/>
    </source>
</evidence>
<dbReference type="EC" id="2.7.11.1" evidence="19"/>
<dbReference type="AlphaFoldDB" id="A0AAV8FYP9"/>
<dbReference type="GO" id="GO:0005524">
    <property type="term" value="F:ATP binding"/>
    <property type="evidence" value="ECO:0007669"/>
    <property type="project" value="UniProtKB-UniRule"/>
</dbReference>
<dbReference type="Pfam" id="PF01453">
    <property type="entry name" value="B_lectin"/>
    <property type="match status" value="1"/>
</dbReference>
<evidence type="ECO:0000256" key="11">
    <source>
        <dbReference type="ARBA" id="ARBA00022840"/>
    </source>
</evidence>
<feature type="domain" description="Protein kinase" evidence="23">
    <location>
        <begin position="511"/>
        <end position="783"/>
    </location>
</feature>
<dbReference type="Pfam" id="PF08276">
    <property type="entry name" value="PAN_2"/>
    <property type="match status" value="1"/>
</dbReference>
<dbReference type="GO" id="GO:0004674">
    <property type="term" value="F:protein serine/threonine kinase activity"/>
    <property type="evidence" value="ECO:0007669"/>
    <property type="project" value="UniProtKB-KW"/>
</dbReference>
<feature type="chain" id="PRO_5043384157" description="Receptor-like serine/threonine-protein kinase" evidence="22">
    <location>
        <begin position="20"/>
        <end position="822"/>
    </location>
</feature>
<evidence type="ECO:0000256" key="22">
    <source>
        <dbReference type="SAM" id="SignalP"/>
    </source>
</evidence>
<keyword evidence="15" id="KW-0675">Receptor</keyword>
<dbReference type="PIRSF" id="PIRSF000641">
    <property type="entry name" value="SRK"/>
    <property type="match status" value="1"/>
</dbReference>
<dbReference type="PROSITE" id="PS00108">
    <property type="entry name" value="PROTEIN_KINASE_ST"/>
    <property type="match status" value="1"/>
</dbReference>
<dbReference type="InterPro" id="IPR036426">
    <property type="entry name" value="Bulb-type_lectin_dom_sf"/>
</dbReference>
<dbReference type="Proteomes" id="UP001140206">
    <property type="component" value="Chromosome 2"/>
</dbReference>
<keyword evidence="8" id="KW-0430">Lectin</keyword>
<keyword evidence="7 22" id="KW-0732">Signal</keyword>
<dbReference type="PANTHER" id="PTHR47976">
    <property type="entry name" value="G-TYPE LECTIN S-RECEPTOR-LIKE SERINE/THREONINE-PROTEIN KINASE SD2-5"/>
    <property type="match status" value="1"/>
</dbReference>
<gene>
    <name evidence="25" type="ORF">LUZ62_048160</name>
</gene>
<evidence type="ECO:0000256" key="20">
    <source>
        <dbReference type="PROSITE-ProRule" id="PRU10141"/>
    </source>
</evidence>
<dbReference type="PROSITE" id="PS50927">
    <property type="entry name" value="BULB_LECTIN"/>
    <property type="match status" value="1"/>
</dbReference>
<organism evidence="25 26">
    <name type="scientific">Rhynchospora pubera</name>
    <dbReference type="NCBI Taxonomy" id="906938"/>
    <lineage>
        <taxon>Eukaryota</taxon>
        <taxon>Viridiplantae</taxon>
        <taxon>Streptophyta</taxon>
        <taxon>Embryophyta</taxon>
        <taxon>Tracheophyta</taxon>
        <taxon>Spermatophyta</taxon>
        <taxon>Magnoliopsida</taxon>
        <taxon>Liliopsida</taxon>
        <taxon>Poales</taxon>
        <taxon>Cyperaceae</taxon>
        <taxon>Cyperoideae</taxon>
        <taxon>Rhynchosporeae</taxon>
        <taxon>Rhynchospora</taxon>
    </lineage>
</organism>
<keyword evidence="26" id="KW-1185">Reference proteome</keyword>
<feature type="binding site" evidence="20">
    <location>
        <position position="538"/>
    </location>
    <ligand>
        <name>ATP</name>
        <dbReference type="ChEBI" id="CHEBI:30616"/>
    </ligand>
</feature>
<keyword evidence="13 21" id="KW-0472">Membrane</keyword>
<dbReference type="GO" id="GO:0051707">
    <property type="term" value="P:response to other organism"/>
    <property type="evidence" value="ECO:0007669"/>
    <property type="project" value="UniProtKB-ARBA"/>
</dbReference>
<dbReference type="Pfam" id="PF00069">
    <property type="entry name" value="Pkinase"/>
    <property type="match status" value="1"/>
</dbReference>
<comment type="catalytic activity">
    <reaction evidence="17 19">
        <text>L-threonyl-[protein] + ATP = O-phospho-L-threonyl-[protein] + ADP + H(+)</text>
        <dbReference type="Rhea" id="RHEA:46608"/>
        <dbReference type="Rhea" id="RHEA-COMP:11060"/>
        <dbReference type="Rhea" id="RHEA-COMP:11605"/>
        <dbReference type="ChEBI" id="CHEBI:15378"/>
        <dbReference type="ChEBI" id="CHEBI:30013"/>
        <dbReference type="ChEBI" id="CHEBI:30616"/>
        <dbReference type="ChEBI" id="CHEBI:61977"/>
        <dbReference type="ChEBI" id="CHEBI:456216"/>
        <dbReference type="EC" id="2.7.11.1"/>
    </reaction>
</comment>
<evidence type="ECO:0000256" key="9">
    <source>
        <dbReference type="ARBA" id="ARBA00022741"/>
    </source>
</evidence>
<evidence type="ECO:0000256" key="17">
    <source>
        <dbReference type="ARBA" id="ARBA00047899"/>
    </source>
</evidence>
<dbReference type="SMART" id="SM00220">
    <property type="entry name" value="S_TKc"/>
    <property type="match status" value="1"/>
</dbReference>
<keyword evidence="6 21" id="KW-0812">Transmembrane</keyword>
<keyword evidence="10 19" id="KW-0418">Kinase</keyword>
<feature type="domain" description="Bulb-type lectin" evidence="24">
    <location>
        <begin position="58"/>
        <end position="174"/>
    </location>
</feature>
<dbReference type="Gene3D" id="2.90.10.10">
    <property type="entry name" value="Bulb-type lectin domain"/>
    <property type="match status" value="1"/>
</dbReference>
<keyword evidence="11 19" id="KW-0067">ATP-binding</keyword>
<reference evidence="25" key="1">
    <citation type="submission" date="2022-08" db="EMBL/GenBank/DDBJ databases">
        <authorList>
            <person name="Marques A."/>
        </authorList>
    </citation>
    <scope>NUCLEOTIDE SEQUENCE</scope>
    <source>
        <strain evidence="25">RhyPub2mFocal</strain>
        <tissue evidence="25">Leaves</tissue>
    </source>
</reference>
<dbReference type="PROSITE" id="PS00107">
    <property type="entry name" value="PROTEIN_KINASE_ATP"/>
    <property type="match status" value="1"/>
</dbReference>
<evidence type="ECO:0000313" key="26">
    <source>
        <dbReference type="Proteomes" id="UP001140206"/>
    </source>
</evidence>
<keyword evidence="14" id="KW-1015">Disulfide bond</keyword>
<dbReference type="InterPro" id="IPR008271">
    <property type="entry name" value="Ser/Thr_kinase_AS"/>
</dbReference>
<evidence type="ECO:0000256" key="10">
    <source>
        <dbReference type="ARBA" id="ARBA00022777"/>
    </source>
</evidence>
<keyword evidence="16" id="KW-0325">Glycoprotein</keyword>
<dbReference type="PANTHER" id="PTHR47976:SF30">
    <property type="entry name" value="RECEPTOR-LIKE SERINE_THREONINE-PROTEIN KINASE"/>
    <property type="match status" value="1"/>
</dbReference>
<evidence type="ECO:0000256" key="2">
    <source>
        <dbReference type="ARBA" id="ARBA00022527"/>
    </source>
</evidence>
<dbReference type="SUPFAM" id="SSF56112">
    <property type="entry name" value="Protein kinase-like (PK-like)"/>
    <property type="match status" value="1"/>
</dbReference>
<evidence type="ECO:0000313" key="25">
    <source>
        <dbReference type="EMBL" id="KAJ4796914.1"/>
    </source>
</evidence>
<evidence type="ECO:0000256" key="4">
    <source>
        <dbReference type="ARBA" id="ARBA00022553"/>
    </source>
</evidence>
<dbReference type="FunFam" id="1.10.510.10:FF:000248">
    <property type="entry name" value="S-receptor-like kinase 5"/>
    <property type="match status" value="1"/>
</dbReference>
<sequence length="822" mass="92297">MTSFLAFLALLSFSFSVNALYFYNSTAISPTSWINSASMPHTADYSDGSTVRILLLNVNPAGYGPSFAAGFYCFAPCNSFFFSIFIIYATEINEGIWDGSHPQVIWTANRSHPISENATLQLTSESGLTLHDSDGSLVWTTYVGKSSVTGIYISGSGNLVLFDINNYSIWQSWEHPTDSLVMGQSLAGGQRLTAISNSTNWTEGKVYLILLAGGLFGFVNSDPPQLYGQISLYSNKSVDKSVLMIFENGSLYMNSSLFYFYHDSEILIKLQYATNIQYMRLDSDGHLRHYGYDSLSGQCNILQDLFTIDNCSYPTSYGNYGICKNGQCICPVGTSGNYFKMADDQQPELGCSALTPITCDVNNHHWLTINNVSYFNYGDDAAFSRIDEESCKISCLRNCSCKAVVYRYFNGDSSDGRCFPLSEVFSFENYQPEAPYTNSSAYIKVQVSPSRVGLGPILGSTFGALLLLVALVSIYLVCMSRINEAQDKDFIEQLPGMPTRFSFEELRMATEHFTKKLGEGGFGAVFEGSWDNERIAVKRLYSIEHGKNDFLAEVKTIGSIHHINLVRLMGFCADKLNRLLVYEYMCNGSLDKWIYCSEGRVPLDWPIRFKIIIDVAKGLCYLHEDCRQKIVHFDIKPENILLDEMFHAKVSDFGLSKLIDREKSRVMTRMRGTPGYLAPEWLTAMVTEKVDVYSFGVVIVEILCGRRNLDYAQTEENRHLITILEQKSKSNELFDLIDKNLADVEIYEEEIMNVMKLAMWCLQWDSSRRPSMSVVVKVLDKAMEVETSLDYNFVSSIPMMTSVVGKEDQSASLLASTLSGPR</sequence>
<evidence type="ECO:0000256" key="14">
    <source>
        <dbReference type="ARBA" id="ARBA00023157"/>
    </source>
</evidence>
<dbReference type="InterPro" id="IPR003609">
    <property type="entry name" value="Pan_app"/>
</dbReference>
<dbReference type="SMART" id="SM00108">
    <property type="entry name" value="B_lectin"/>
    <property type="match status" value="1"/>
</dbReference>
<dbReference type="InterPro" id="IPR051343">
    <property type="entry name" value="G-type_lectin_kinases/EP1-like"/>
</dbReference>
<comment type="catalytic activity">
    <reaction evidence="18 19">
        <text>L-seryl-[protein] + ATP = O-phospho-L-seryl-[protein] + ADP + H(+)</text>
        <dbReference type="Rhea" id="RHEA:17989"/>
        <dbReference type="Rhea" id="RHEA-COMP:9863"/>
        <dbReference type="Rhea" id="RHEA-COMP:11604"/>
        <dbReference type="ChEBI" id="CHEBI:15378"/>
        <dbReference type="ChEBI" id="CHEBI:29999"/>
        <dbReference type="ChEBI" id="CHEBI:30616"/>
        <dbReference type="ChEBI" id="CHEBI:83421"/>
        <dbReference type="ChEBI" id="CHEBI:456216"/>
        <dbReference type="EC" id="2.7.11.1"/>
    </reaction>
</comment>
<dbReference type="InterPro" id="IPR017441">
    <property type="entry name" value="Protein_kinase_ATP_BS"/>
</dbReference>
<keyword evidence="2 19" id="KW-0723">Serine/threonine-protein kinase</keyword>
<feature type="signal peptide" evidence="22">
    <location>
        <begin position="1"/>
        <end position="19"/>
    </location>
</feature>
<keyword evidence="5 19" id="KW-0808">Transferase</keyword>
<proteinExistence type="inferred from homology"/>
<evidence type="ECO:0000259" key="24">
    <source>
        <dbReference type="PROSITE" id="PS50927"/>
    </source>
</evidence>
<dbReference type="Gene3D" id="3.30.200.20">
    <property type="entry name" value="Phosphorylase Kinase, domain 1"/>
    <property type="match status" value="1"/>
</dbReference>
<evidence type="ECO:0000256" key="7">
    <source>
        <dbReference type="ARBA" id="ARBA00022729"/>
    </source>
</evidence>
<evidence type="ECO:0000259" key="23">
    <source>
        <dbReference type="PROSITE" id="PS50011"/>
    </source>
</evidence>
<evidence type="ECO:0000256" key="1">
    <source>
        <dbReference type="ARBA" id="ARBA00004479"/>
    </source>
</evidence>
<dbReference type="InterPro" id="IPR000719">
    <property type="entry name" value="Prot_kinase_dom"/>
</dbReference>
<evidence type="ECO:0000256" key="6">
    <source>
        <dbReference type="ARBA" id="ARBA00022692"/>
    </source>
</evidence>
<dbReference type="CDD" id="cd01098">
    <property type="entry name" value="PAN_AP_plant"/>
    <property type="match status" value="1"/>
</dbReference>
<dbReference type="PROSITE" id="PS50011">
    <property type="entry name" value="PROTEIN_KINASE_DOM"/>
    <property type="match status" value="1"/>
</dbReference>